<dbReference type="EMBL" id="CAJVPG010000462">
    <property type="protein sequence ID" value="CAG8430306.1"/>
    <property type="molecule type" value="Genomic_DNA"/>
</dbReference>
<proteinExistence type="predicted"/>
<dbReference type="OrthoDB" id="6133115at2759"/>
<reference evidence="1" key="1">
    <citation type="submission" date="2021-07" db="EMBL/GenBank/DDBJ databases">
        <authorList>
            <person name="Branca A.L. A."/>
        </authorList>
    </citation>
    <scope>NUCLEOTIDE SEQUENCE</scope>
</reference>
<dbReference type="PANTHER" id="PTHR42110">
    <property type="entry name" value="L-ASPARAGINASE, PUTATIVE (AFU_ORTHOLOGUE AFUA_3G11890)-RELATED"/>
    <property type="match status" value="1"/>
</dbReference>
<evidence type="ECO:0000313" key="2">
    <source>
        <dbReference type="Proteomes" id="UP001152649"/>
    </source>
</evidence>
<keyword evidence="2" id="KW-1185">Reference proteome</keyword>
<evidence type="ECO:0000313" key="1">
    <source>
        <dbReference type="EMBL" id="CAG8430306.1"/>
    </source>
</evidence>
<dbReference type="InterPro" id="IPR010349">
    <property type="entry name" value="Asparaginase_II"/>
</dbReference>
<gene>
    <name evidence="1" type="ORF">PSALAMII_LOCUS11103</name>
</gene>
<protein>
    <recommendedName>
        <fullName evidence="3">L-asparaginase II</fullName>
    </recommendedName>
</protein>
<accession>A0A9W4NZS1</accession>
<comment type="caution">
    <text evidence="1">The sequence shown here is derived from an EMBL/GenBank/DDBJ whole genome shotgun (WGS) entry which is preliminary data.</text>
</comment>
<evidence type="ECO:0008006" key="3">
    <source>
        <dbReference type="Google" id="ProtNLM"/>
    </source>
</evidence>
<organism evidence="1 2">
    <name type="scientific">Penicillium salamii</name>
    <dbReference type="NCBI Taxonomy" id="1612424"/>
    <lineage>
        <taxon>Eukaryota</taxon>
        <taxon>Fungi</taxon>
        <taxon>Dikarya</taxon>
        <taxon>Ascomycota</taxon>
        <taxon>Pezizomycotina</taxon>
        <taxon>Eurotiomycetes</taxon>
        <taxon>Eurotiomycetidae</taxon>
        <taxon>Eurotiales</taxon>
        <taxon>Aspergillaceae</taxon>
        <taxon>Penicillium</taxon>
    </lineage>
</organism>
<dbReference type="Proteomes" id="UP001152649">
    <property type="component" value="Unassembled WGS sequence"/>
</dbReference>
<dbReference type="PANTHER" id="PTHR42110:SF1">
    <property type="entry name" value="L-ASPARAGINASE, PUTATIVE (AFU_ORTHOLOGUE AFUA_3G11890)-RELATED"/>
    <property type="match status" value="1"/>
</dbReference>
<name>A0A9W4NZS1_9EURO</name>
<dbReference type="Pfam" id="PF06089">
    <property type="entry name" value="Asparaginase_II"/>
    <property type="match status" value="1"/>
</dbReference>
<sequence length="521" mass="58171">MPRAPAVDYNHLEIFIAMCKPNDIGWIHWMVLLVHPNAMRCTWIHCTGRPGHRKFDVDENKRFDSWGIEYHKYIGTVTTCKYDSILREAGKIPLQSCQLWACYLLYRLERKRYIKEGTFDHYMYDYTHRMNENHGPGDDVPFRMRRDFNDLLFLFTLNFKMTFIQAADAIITDRGGVVENRHWVHAAIVDSTGKLLFSVGDPTRMTLARSAAKPIQTLAILETPGFDNFNFEDADLALMCASHSSEEQHIARARSMLVKANATEADMRCGPHPPLSESVNRAWIKGDYTPSAICSNCSGKHAGMLAGAKALGARIEDYHLPSHPIQSQVRRVFEELCYPDEKNVPWGLDGCNLPAPATSLRLLGKLYATVAASVDHTSKDDSGQDAATQLRTHSLSRIFNAMAQFPELVAGEGRFCTQLMRAFPGQLIGKLGADGCYGIGIRESEQTRNLGANGALGIAVKIEDGDVSMLYAAVTEILRRLQIGTPKSHQALENFHSPKICNTVGVITGHVSHSFRLHPAL</sequence>
<dbReference type="AlphaFoldDB" id="A0A9W4NZS1"/>